<evidence type="ECO:0000259" key="1">
    <source>
        <dbReference type="PROSITE" id="PS51819"/>
    </source>
</evidence>
<dbReference type="InterPro" id="IPR037523">
    <property type="entry name" value="VOC_core"/>
</dbReference>
<protein>
    <submittedName>
        <fullName evidence="2">PhnB protein</fullName>
    </submittedName>
</protein>
<gene>
    <name evidence="2" type="ORF">SAMN05421833_127107</name>
</gene>
<dbReference type="AlphaFoldDB" id="A0A1N7GC59"/>
<evidence type="ECO:0000313" key="3">
    <source>
        <dbReference type="Proteomes" id="UP000186096"/>
    </source>
</evidence>
<dbReference type="SUPFAM" id="SSF54593">
    <property type="entry name" value="Glyoxalase/Bleomycin resistance protein/Dihydroxybiphenyl dioxygenase"/>
    <property type="match status" value="1"/>
</dbReference>
<feature type="domain" description="VOC" evidence="1">
    <location>
        <begin position="8"/>
        <end position="125"/>
    </location>
</feature>
<name>A0A1N7GC59_9ACTN</name>
<dbReference type="STRING" id="58117.SAMN05421833_127107"/>
<dbReference type="PANTHER" id="PTHR36503:SF3">
    <property type="entry name" value="BLR0126 PROTEIN"/>
    <property type="match status" value="1"/>
</dbReference>
<organism evidence="2 3">
    <name type="scientific">Microbispora rosea</name>
    <dbReference type="NCBI Taxonomy" id="58117"/>
    <lineage>
        <taxon>Bacteria</taxon>
        <taxon>Bacillati</taxon>
        <taxon>Actinomycetota</taxon>
        <taxon>Actinomycetes</taxon>
        <taxon>Streptosporangiales</taxon>
        <taxon>Streptosporangiaceae</taxon>
        <taxon>Microbispora</taxon>
    </lineage>
</organism>
<reference evidence="3" key="1">
    <citation type="submission" date="2017-01" db="EMBL/GenBank/DDBJ databases">
        <authorList>
            <person name="Varghese N."/>
            <person name="Submissions S."/>
        </authorList>
    </citation>
    <scope>NUCLEOTIDE SEQUENCE [LARGE SCALE GENOMIC DNA]</scope>
    <source>
        <strain evidence="3">ATCC 12950</strain>
    </source>
</reference>
<dbReference type="PROSITE" id="PS51819">
    <property type="entry name" value="VOC"/>
    <property type="match status" value="1"/>
</dbReference>
<accession>A0A1N7GC59</accession>
<proteinExistence type="predicted"/>
<dbReference type="PANTHER" id="PTHR36503">
    <property type="entry name" value="BLR2520 PROTEIN"/>
    <property type="match status" value="1"/>
</dbReference>
<dbReference type="Gene3D" id="3.10.180.10">
    <property type="entry name" value="2,3-Dihydroxybiphenyl 1,2-Dioxygenase, domain 1"/>
    <property type="match status" value="1"/>
</dbReference>
<dbReference type="Proteomes" id="UP000186096">
    <property type="component" value="Unassembled WGS sequence"/>
</dbReference>
<dbReference type="InterPro" id="IPR029068">
    <property type="entry name" value="Glyas_Bleomycin-R_OHBP_Dase"/>
</dbReference>
<dbReference type="Pfam" id="PF00903">
    <property type="entry name" value="Glyoxalase"/>
    <property type="match status" value="1"/>
</dbReference>
<dbReference type="EMBL" id="FTNI01000027">
    <property type="protein sequence ID" value="SIS10169.1"/>
    <property type="molecule type" value="Genomic_DNA"/>
</dbReference>
<dbReference type="InterPro" id="IPR004360">
    <property type="entry name" value="Glyas_Fos-R_dOase_dom"/>
</dbReference>
<sequence>MPDLKSPRIVQVTINVADLAESITFYRAAFDAVFNEEISSFQFGVWPSEDFFLLTVAHELNEHGKHDGPAGVSRFGLLVDDVDAAHRRAVDAGAIEVSPPADKLWKPRSSCVADPSGNRIDLYQG</sequence>
<evidence type="ECO:0000313" key="2">
    <source>
        <dbReference type="EMBL" id="SIS10169.1"/>
    </source>
</evidence>
<keyword evidence="3" id="KW-1185">Reference proteome</keyword>